<accession>A0ABW4CDI9</accession>
<name>A0ABW4CDI9_9LACO</name>
<keyword evidence="1" id="KW-0812">Transmembrane</keyword>
<protein>
    <submittedName>
        <fullName evidence="2">YjzD family protein</fullName>
    </submittedName>
</protein>
<keyword evidence="1" id="KW-1133">Transmembrane helix</keyword>
<dbReference type="Proteomes" id="UP001597196">
    <property type="component" value="Unassembled WGS sequence"/>
</dbReference>
<proteinExistence type="predicted"/>
<sequence length="65" mass="7308">MRYIVTLFWGILLGQVTGFLVSALGGSSFDMKSSFIFSIIFVLILFLLPPIMEHFAPQPAKEKKD</sequence>
<dbReference type="RefSeq" id="WP_125696847.1">
    <property type="nucleotide sequence ID" value="NZ_BOLQ01000001.1"/>
</dbReference>
<dbReference type="Pfam" id="PF11151">
    <property type="entry name" value="DUF2929"/>
    <property type="match status" value="1"/>
</dbReference>
<keyword evidence="3" id="KW-1185">Reference proteome</keyword>
<dbReference type="InterPro" id="IPR021324">
    <property type="entry name" value="DUF2929"/>
</dbReference>
<keyword evidence="1" id="KW-0472">Membrane</keyword>
<gene>
    <name evidence="2" type="ORF">ACFQ4P_01200</name>
</gene>
<dbReference type="EMBL" id="JBHTOC010000001">
    <property type="protein sequence ID" value="MFD1428864.1"/>
    <property type="molecule type" value="Genomic_DNA"/>
</dbReference>
<reference evidence="3" key="1">
    <citation type="journal article" date="2019" name="Int. J. Syst. Evol. Microbiol.">
        <title>The Global Catalogue of Microorganisms (GCM) 10K type strain sequencing project: providing services to taxonomists for standard genome sequencing and annotation.</title>
        <authorList>
            <consortium name="The Broad Institute Genomics Platform"/>
            <consortium name="The Broad Institute Genome Sequencing Center for Infectious Disease"/>
            <person name="Wu L."/>
            <person name="Ma J."/>
        </authorList>
    </citation>
    <scope>NUCLEOTIDE SEQUENCE [LARGE SCALE GENOMIC DNA]</scope>
    <source>
        <strain evidence="3">CCM 8980</strain>
    </source>
</reference>
<evidence type="ECO:0000313" key="3">
    <source>
        <dbReference type="Proteomes" id="UP001597196"/>
    </source>
</evidence>
<organism evidence="2 3">
    <name type="scientific">Lacticaseibacillus mingshuiensis</name>
    <dbReference type="NCBI Taxonomy" id="2799574"/>
    <lineage>
        <taxon>Bacteria</taxon>
        <taxon>Bacillati</taxon>
        <taxon>Bacillota</taxon>
        <taxon>Bacilli</taxon>
        <taxon>Lactobacillales</taxon>
        <taxon>Lactobacillaceae</taxon>
        <taxon>Lacticaseibacillus</taxon>
    </lineage>
</organism>
<evidence type="ECO:0000256" key="1">
    <source>
        <dbReference type="SAM" id="Phobius"/>
    </source>
</evidence>
<comment type="caution">
    <text evidence="2">The sequence shown here is derived from an EMBL/GenBank/DDBJ whole genome shotgun (WGS) entry which is preliminary data.</text>
</comment>
<feature type="transmembrane region" description="Helical" evidence="1">
    <location>
        <begin position="34"/>
        <end position="56"/>
    </location>
</feature>
<evidence type="ECO:0000313" key="2">
    <source>
        <dbReference type="EMBL" id="MFD1428864.1"/>
    </source>
</evidence>